<evidence type="ECO:0000313" key="7">
    <source>
        <dbReference type="Proteomes" id="UP000002440"/>
    </source>
</evidence>
<dbReference type="Proteomes" id="UP000002440">
    <property type="component" value="Chromosome"/>
</dbReference>
<dbReference type="OrthoDB" id="8705920at2"/>
<reference evidence="6 7" key="1">
    <citation type="submission" date="2006-03" db="EMBL/GenBank/DDBJ databases">
        <title>Complete sequence of Methylobacillus flagellatus KT.</title>
        <authorList>
            <consortium name="US DOE Joint Genome Institute"/>
            <person name="Copeland A."/>
            <person name="Lucas S."/>
            <person name="Lapidus A."/>
            <person name="Barry K."/>
            <person name="Detter J.C."/>
            <person name="Glavina del Rio T."/>
            <person name="Hammon N."/>
            <person name="Israni S."/>
            <person name="Dalin E."/>
            <person name="Tice H."/>
            <person name="Pitluck S."/>
            <person name="Brettin T."/>
            <person name="Bruce D."/>
            <person name="Han C."/>
            <person name="Tapia R."/>
            <person name="Saunders E."/>
            <person name="Gilna P."/>
            <person name="Schmutz J."/>
            <person name="Larimer F."/>
            <person name="Land M."/>
            <person name="Kyrpides N."/>
            <person name="Anderson I."/>
            <person name="Richardson P."/>
        </authorList>
    </citation>
    <scope>NUCLEOTIDE SEQUENCE [LARGE SCALE GENOMIC DNA]</scope>
    <source>
        <strain evidence="7">KT / ATCC 51484 / DSM 6875</strain>
    </source>
</reference>
<dbReference type="PANTHER" id="PTHR30537:SF5">
    <property type="entry name" value="HTH-TYPE TRANSCRIPTIONAL ACTIVATOR TTDR-RELATED"/>
    <property type="match status" value="1"/>
</dbReference>
<dbReference type="GO" id="GO:0006351">
    <property type="term" value="P:DNA-templated transcription"/>
    <property type="evidence" value="ECO:0007669"/>
    <property type="project" value="TreeGrafter"/>
</dbReference>
<dbReference type="InterPro" id="IPR036388">
    <property type="entry name" value="WH-like_DNA-bd_sf"/>
</dbReference>
<keyword evidence="4" id="KW-0804">Transcription</keyword>
<dbReference type="Pfam" id="PF00126">
    <property type="entry name" value="HTH_1"/>
    <property type="match status" value="1"/>
</dbReference>
<accession>Q1H270</accession>
<organism evidence="6 7">
    <name type="scientific">Methylobacillus flagellatus (strain ATCC 51484 / DSM 6875 / VKM B-1610 / KT)</name>
    <dbReference type="NCBI Taxonomy" id="265072"/>
    <lineage>
        <taxon>Bacteria</taxon>
        <taxon>Pseudomonadati</taxon>
        <taxon>Pseudomonadota</taxon>
        <taxon>Betaproteobacteria</taxon>
        <taxon>Nitrosomonadales</taxon>
        <taxon>Methylophilaceae</taxon>
        <taxon>Methylobacillus</taxon>
    </lineage>
</organism>
<dbReference type="GO" id="GO:0043565">
    <property type="term" value="F:sequence-specific DNA binding"/>
    <property type="evidence" value="ECO:0007669"/>
    <property type="project" value="TreeGrafter"/>
</dbReference>
<evidence type="ECO:0000256" key="4">
    <source>
        <dbReference type="ARBA" id="ARBA00023163"/>
    </source>
</evidence>
<dbReference type="HOGENOM" id="CLU_039613_16_2_4"/>
<comment type="similarity">
    <text evidence="1">Belongs to the LysR transcriptional regulatory family.</text>
</comment>
<evidence type="ECO:0000256" key="2">
    <source>
        <dbReference type="ARBA" id="ARBA00023015"/>
    </source>
</evidence>
<dbReference type="EMBL" id="CP000284">
    <property type="protein sequence ID" value="ABE49417.1"/>
    <property type="molecule type" value="Genomic_DNA"/>
</dbReference>
<dbReference type="STRING" id="265072.Mfla_1149"/>
<dbReference type="PANTHER" id="PTHR30537">
    <property type="entry name" value="HTH-TYPE TRANSCRIPTIONAL REGULATOR"/>
    <property type="match status" value="1"/>
</dbReference>
<dbReference type="Gene3D" id="1.10.10.10">
    <property type="entry name" value="Winged helix-like DNA-binding domain superfamily/Winged helix DNA-binding domain"/>
    <property type="match status" value="1"/>
</dbReference>
<evidence type="ECO:0000313" key="6">
    <source>
        <dbReference type="EMBL" id="ABE49417.1"/>
    </source>
</evidence>
<proteinExistence type="inferred from homology"/>
<dbReference type="GO" id="GO:0003700">
    <property type="term" value="F:DNA-binding transcription factor activity"/>
    <property type="evidence" value="ECO:0007669"/>
    <property type="project" value="InterPro"/>
</dbReference>
<dbReference type="InterPro" id="IPR000847">
    <property type="entry name" value="LysR_HTH_N"/>
</dbReference>
<evidence type="ECO:0000256" key="3">
    <source>
        <dbReference type="ARBA" id="ARBA00023125"/>
    </source>
</evidence>
<dbReference type="CDD" id="cd08422">
    <property type="entry name" value="PBP2_CrgA_like"/>
    <property type="match status" value="1"/>
</dbReference>
<gene>
    <name evidence="6" type="ordered locus">Mfla_1149</name>
</gene>
<name>Q1H270_METFK</name>
<dbReference type="Gene3D" id="3.40.190.290">
    <property type="match status" value="1"/>
</dbReference>
<protein>
    <submittedName>
        <fullName evidence="6">Transcriptional regulator, LysR family</fullName>
    </submittedName>
</protein>
<evidence type="ECO:0000256" key="1">
    <source>
        <dbReference type="ARBA" id="ARBA00009437"/>
    </source>
</evidence>
<keyword evidence="7" id="KW-1185">Reference proteome</keyword>
<dbReference type="KEGG" id="mfa:Mfla_1149"/>
<feature type="domain" description="HTH lysR-type" evidence="5">
    <location>
        <begin position="8"/>
        <end position="65"/>
    </location>
</feature>
<dbReference type="PROSITE" id="PS50931">
    <property type="entry name" value="HTH_LYSR"/>
    <property type="match status" value="1"/>
</dbReference>
<keyword evidence="3" id="KW-0238">DNA-binding</keyword>
<dbReference type="SUPFAM" id="SSF53850">
    <property type="entry name" value="Periplasmic binding protein-like II"/>
    <property type="match status" value="1"/>
</dbReference>
<dbReference type="RefSeq" id="WP_011479371.1">
    <property type="nucleotide sequence ID" value="NC_007947.1"/>
</dbReference>
<dbReference type="eggNOG" id="COG0583">
    <property type="taxonomic scope" value="Bacteria"/>
</dbReference>
<dbReference type="InterPro" id="IPR005119">
    <property type="entry name" value="LysR_subst-bd"/>
</dbReference>
<dbReference type="FunFam" id="1.10.10.10:FF:000001">
    <property type="entry name" value="LysR family transcriptional regulator"/>
    <property type="match status" value="1"/>
</dbReference>
<sequence length="305" mass="33155">MHELLSRVSLDELVAFVAVAETSSFSVAAKRMGRDPTILSRRVSQLESSLGVRLLTRTTRRVVLTEVGNFYYPRIRTIIDELDAASLEASNFASSPQGLLRISLPFTFGKQWIAPLIPGFIAQHPRIKVDVRFTDRLVDLVAEGYDIAVRLGTSLNSSSLTAKKIAPFRYVLLAAPKFIAEHGLPAGPEDLAHYPCLGFTSLSTWPEWRLKNGAQRKTIRPEGPLVTDNSEALLLAAIQGAGIILTADWLAAAAIREGALTEVLPGWEGAGEGGIYAVMPPGRLIPTKTRLFVDEITASIRKGLG</sequence>
<evidence type="ECO:0000259" key="5">
    <source>
        <dbReference type="PROSITE" id="PS50931"/>
    </source>
</evidence>
<dbReference type="InterPro" id="IPR036390">
    <property type="entry name" value="WH_DNA-bd_sf"/>
</dbReference>
<dbReference type="InterPro" id="IPR058163">
    <property type="entry name" value="LysR-type_TF_proteobact-type"/>
</dbReference>
<dbReference type="SUPFAM" id="SSF46785">
    <property type="entry name" value="Winged helix' DNA-binding domain"/>
    <property type="match status" value="1"/>
</dbReference>
<dbReference type="Pfam" id="PF03466">
    <property type="entry name" value="LysR_substrate"/>
    <property type="match status" value="1"/>
</dbReference>
<keyword evidence="2" id="KW-0805">Transcription regulation</keyword>
<dbReference type="AlphaFoldDB" id="Q1H270"/>